<evidence type="ECO:0000256" key="1">
    <source>
        <dbReference type="ARBA" id="ARBA00022676"/>
    </source>
</evidence>
<keyword evidence="1" id="KW-0328">Glycosyltransferase</keyword>
<dbReference type="AlphaFoldDB" id="A0A5B6UZF7"/>
<keyword evidence="4" id="KW-0732">Signal</keyword>
<organism evidence="5 6">
    <name type="scientific">Gossypium australe</name>
    <dbReference type="NCBI Taxonomy" id="47621"/>
    <lineage>
        <taxon>Eukaryota</taxon>
        <taxon>Viridiplantae</taxon>
        <taxon>Streptophyta</taxon>
        <taxon>Embryophyta</taxon>
        <taxon>Tracheophyta</taxon>
        <taxon>Spermatophyta</taxon>
        <taxon>Magnoliopsida</taxon>
        <taxon>eudicotyledons</taxon>
        <taxon>Gunneridae</taxon>
        <taxon>Pentapetalae</taxon>
        <taxon>rosids</taxon>
        <taxon>malvids</taxon>
        <taxon>Malvales</taxon>
        <taxon>Malvaceae</taxon>
        <taxon>Malvoideae</taxon>
        <taxon>Gossypium</taxon>
    </lineage>
</organism>
<evidence type="ECO:0000256" key="4">
    <source>
        <dbReference type="SAM" id="SignalP"/>
    </source>
</evidence>
<feature type="transmembrane region" description="Helical" evidence="3">
    <location>
        <begin position="350"/>
        <end position="370"/>
    </location>
</feature>
<keyword evidence="3" id="KW-1133">Transmembrane helix</keyword>
<keyword evidence="1" id="KW-0808">Transferase</keyword>
<sequence>MALHLVALAKLHLLSPSHTASPLIASLICSFLFKISSRLSVLRRVYIDVFHATRLFFFQLSQIALEADHPATSNGHRWQRALRLVCQRITRVRRVLLVLLAVVQTTAFQGVKLKKKEHRNAYATMMYMGTPRDYEFYVATRVLIRSLVKLQVDADLIVIASLDVPLRWVRALEEEDGAKVVRVENLNNPYKGQENFDKRFKLTLNKLYAWSLVDYDRVVMLDADNLFLQKTDELFQCGQFCAVFINPCIFHTGLFVLQPSREVFKDMVHQLETGKENPDGADQGFIGAYFPDLLDQPILRWRVPCGPNSVITFPGALWLKPWYWWSWPVLPLGIQWHENRRQTLGYAAEMPVIIVQSIIFLGILAMTHLARPSISKLCYRNSDKTTSLIQTGLKFMAIWSILAAYIVPFAIIPRTIHPLVGWTLYFLGSTALLSIAINSFLLPAIQVFVPLVGIFGSLLVMAFPWYPNGVVRALAVFGYAFCYAPIAWGSVGKVMARLQVSLEREQFLPKLAESSPPSGFNKLY</sequence>
<proteinExistence type="predicted"/>
<name>A0A5B6UZF7_9ROSI</name>
<feature type="chain" id="PRO_5023126492" evidence="4">
    <location>
        <begin position="20"/>
        <end position="524"/>
    </location>
</feature>
<evidence type="ECO:0000256" key="3">
    <source>
        <dbReference type="SAM" id="Phobius"/>
    </source>
</evidence>
<comment type="caution">
    <text evidence="5">The sequence shown here is derived from an EMBL/GenBank/DDBJ whole genome shotgun (WGS) entry which is preliminary data.</text>
</comment>
<dbReference type="CDD" id="cd02537">
    <property type="entry name" value="GT8_Glycogenin"/>
    <property type="match status" value="1"/>
</dbReference>
<dbReference type="GO" id="GO:0016757">
    <property type="term" value="F:glycosyltransferase activity"/>
    <property type="evidence" value="ECO:0007669"/>
    <property type="project" value="UniProtKB-KW"/>
</dbReference>
<feature type="signal peptide" evidence="4">
    <location>
        <begin position="1"/>
        <end position="19"/>
    </location>
</feature>
<dbReference type="Proteomes" id="UP000325315">
    <property type="component" value="Unassembled WGS sequence"/>
</dbReference>
<dbReference type="SUPFAM" id="SSF53448">
    <property type="entry name" value="Nucleotide-diphospho-sugar transferases"/>
    <property type="match status" value="1"/>
</dbReference>
<keyword evidence="6" id="KW-1185">Reference proteome</keyword>
<feature type="transmembrane region" description="Helical" evidence="3">
    <location>
        <begin position="419"/>
        <end position="441"/>
    </location>
</feature>
<gene>
    <name evidence="5" type="ORF">EPI10_026939</name>
</gene>
<dbReference type="Gene3D" id="3.90.550.10">
    <property type="entry name" value="Spore Coat Polysaccharide Biosynthesis Protein SpsA, Chain A"/>
    <property type="match status" value="1"/>
</dbReference>
<accession>A0A5B6UZF7</accession>
<dbReference type="InterPro" id="IPR029044">
    <property type="entry name" value="Nucleotide-diphossugar_trans"/>
</dbReference>
<evidence type="ECO:0000256" key="2">
    <source>
        <dbReference type="ARBA" id="ARBA00023211"/>
    </source>
</evidence>
<dbReference type="EMBL" id="SMMG02000009">
    <property type="protein sequence ID" value="KAA3460255.1"/>
    <property type="molecule type" value="Genomic_DNA"/>
</dbReference>
<dbReference type="PANTHER" id="PTHR11183">
    <property type="entry name" value="GLYCOGENIN SUBFAMILY MEMBER"/>
    <property type="match status" value="1"/>
</dbReference>
<dbReference type="OrthoDB" id="2014201at2759"/>
<dbReference type="InterPro" id="IPR050587">
    <property type="entry name" value="GNT1/Glycosyltrans_8"/>
</dbReference>
<protein>
    <submittedName>
        <fullName evidence="5">Glycogenin-2</fullName>
    </submittedName>
</protein>
<reference evidence="6" key="1">
    <citation type="journal article" date="2019" name="Plant Biotechnol. J.">
        <title>Genome sequencing of the Australian wild diploid species Gossypium australe highlights disease resistance and delayed gland morphogenesis.</title>
        <authorList>
            <person name="Cai Y."/>
            <person name="Cai X."/>
            <person name="Wang Q."/>
            <person name="Wang P."/>
            <person name="Zhang Y."/>
            <person name="Cai C."/>
            <person name="Xu Y."/>
            <person name="Wang K."/>
            <person name="Zhou Z."/>
            <person name="Wang C."/>
            <person name="Geng S."/>
            <person name="Li B."/>
            <person name="Dong Q."/>
            <person name="Hou Y."/>
            <person name="Wang H."/>
            <person name="Ai P."/>
            <person name="Liu Z."/>
            <person name="Yi F."/>
            <person name="Sun M."/>
            <person name="An G."/>
            <person name="Cheng J."/>
            <person name="Zhang Y."/>
            <person name="Shi Q."/>
            <person name="Xie Y."/>
            <person name="Shi X."/>
            <person name="Chang Y."/>
            <person name="Huang F."/>
            <person name="Chen Y."/>
            <person name="Hong S."/>
            <person name="Mi L."/>
            <person name="Sun Q."/>
            <person name="Zhang L."/>
            <person name="Zhou B."/>
            <person name="Peng R."/>
            <person name="Zhang X."/>
            <person name="Liu F."/>
        </authorList>
    </citation>
    <scope>NUCLEOTIDE SEQUENCE [LARGE SCALE GENOMIC DNA]</scope>
    <source>
        <strain evidence="6">cv. PA1801</strain>
    </source>
</reference>
<keyword evidence="3" id="KW-0472">Membrane</keyword>
<feature type="transmembrane region" description="Helical" evidence="3">
    <location>
        <begin position="391"/>
        <end position="413"/>
    </location>
</feature>
<feature type="transmembrane region" description="Helical" evidence="3">
    <location>
        <begin position="448"/>
        <end position="466"/>
    </location>
</feature>
<feature type="transmembrane region" description="Helical" evidence="3">
    <location>
        <begin position="472"/>
        <end position="491"/>
    </location>
</feature>
<keyword evidence="3" id="KW-0812">Transmembrane</keyword>
<evidence type="ECO:0000313" key="5">
    <source>
        <dbReference type="EMBL" id="KAA3460255.1"/>
    </source>
</evidence>
<keyword evidence="2" id="KW-0464">Manganese</keyword>
<evidence type="ECO:0000313" key="6">
    <source>
        <dbReference type="Proteomes" id="UP000325315"/>
    </source>
</evidence>